<keyword evidence="1" id="KW-0472">Membrane</keyword>
<evidence type="ECO:0000313" key="2">
    <source>
        <dbReference type="EMBL" id="KAA9153244.1"/>
    </source>
</evidence>
<dbReference type="OrthoDB" id="3781030at2"/>
<sequence>MIKALPRLLDIALPIALYYLLHGIGFSTYHALLLSAVPSVLTTGFQLLRNRKLNELAGFMAAMTLLSALVAVVSGDERFLLAKEGFLTAVTGIWMLATTRGRRPVVYHFARFLLDGRIGGGEPWESLWERSASFRRVWRTANVIWGTATLLDAGVRFAIAYTLPVNLVPALNGAQYVALFVFLQVVTNIYYFRAGLFDPRSRLYAKPEPVPATPRP</sequence>
<reference evidence="2" key="1">
    <citation type="submission" date="2019-09" db="EMBL/GenBank/DDBJ databases">
        <authorList>
            <person name="Teo W.F.A."/>
            <person name="Duangmal K."/>
        </authorList>
    </citation>
    <scope>NUCLEOTIDE SEQUENCE [LARGE SCALE GENOMIC DNA]</scope>
    <source>
        <strain evidence="2">K81G1</strain>
    </source>
</reference>
<comment type="caution">
    <text evidence="2">The sequence shown here is derived from an EMBL/GenBank/DDBJ whole genome shotgun (WGS) entry which is preliminary data.</text>
</comment>
<dbReference type="RefSeq" id="WP_144758814.1">
    <property type="nucleotide sequence ID" value="NZ_VMNW02000078.1"/>
</dbReference>
<dbReference type="NCBIfam" id="NF041646">
    <property type="entry name" value="VC0807_fam"/>
    <property type="match status" value="1"/>
</dbReference>
<feature type="transmembrane region" description="Helical" evidence="1">
    <location>
        <begin position="16"/>
        <end position="41"/>
    </location>
</feature>
<accession>A0A5N0UUB4</accession>
<name>A0A5N0UUB4_9PSEU</name>
<organism evidence="2 3">
    <name type="scientific">Amycolatopsis acidicola</name>
    <dbReference type="NCBI Taxonomy" id="2596893"/>
    <lineage>
        <taxon>Bacteria</taxon>
        <taxon>Bacillati</taxon>
        <taxon>Actinomycetota</taxon>
        <taxon>Actinomycetes</taxon>
        <taxon>Pseudonocardiales</taxon>
        <taxon>Pseudonocardiaceae</taxon>
        <taxon>Amycolatopsis</taxon>
    </lineage>
</organism>
<dbReference type="Proteomes" id="UP000319769">
    <property type="component" value="Unassembled WGS sequence"/>
</dbReference>
<feature type="transmembrane region" description="Helical" evidence="1">
    <location>
        <begin position="173"/>
        <end position="192"/>
    </location>
</feature>
<keyword evidence="1" id="KW-0812">Transmembrane</keyword>
<evidence type="ECO:0000256" key="1">
    <source>
        <dbReference type="SAM" id="Phobius"/>
    </source>
</evidence>
<feature type="transmembrane region" description="Helical" evidence="1">
    <location>
        <begin position="143"/>
        <end position="161"/>
    </location>
</feature>
<evidence type="ECO:0000313" key="3">
    <source>
        <dbReference type="Proteomes" id="UP000319769"/>
    </source>
</evidence>
<dbReference type="EMBL" id="VMNW02000078">
    <property type="protein sequence ID" value="KAA9153244.1"/>
    <property type="molecule type" value="Genomic_DNA"/>
</dbReference>
<evidence type="ECO:0008006" key="4">
    <source>
        <dbReference type="Google" id="ProtNLM"/>
    </source>
</evidence>
<proteinExistence type="predicted"/>
<gene>
    <name evidence="2" type="ORF">FPZ12_034940</name>
</gene>
<protein>
    <recommendedName>
        <fullName evidence="4">Intracellular septation protein A</fullName>
    </recommendedName>
</protein>
<feature type="transmembrane region" description="Helical" evidence="1">
    <location>
        <begin position="79"/>
        <end position="97"/>
    </location>
</feature>
<feature type="transmembrane region" description="Helical" evidence="1">
    <location>
        <begin position="53"/>
        <end position="73"/>
    </location>
</feature>
<keyword evidence="1" id="KW-1133">Transmembrane helix</keyword>
<keyword evidence="3" id="KW-1185">Reference proteome</keyword>
<dbReference type="AlphaFoldDB" id="A0A5N0UUB4"/>